<reference evidence="1 2" key="1">
    <citation type="journal article" date="2011" name="J. Microbiol.">
        <title>Gramella jeungdoensis sp. nov., isolated from a solar saltern in Korea.</title>
        <authorList>
            <person name="Joung Y."/>
            <person name="Kim H."/>
            <person name="Jang T."/>
            <person name="Ahn T.S."/>
            <person name="Joh K."/>
        </authorList>
    </citation>
    <scope>NUCLEOTIDE SEQUENCE [LARGE SCALE GENOMIC DNA]</scope>
    <source>
        <strain evidence="1 2">KCTC 23123</strain>
    </source>
</reference>
<dbReference type="RefSeq" id="WP_134247968.1">
    <property type="nucleotide sequence ID" value="NZ_SNQI01000002.1"/>
</dbReference>
<organism evidence="1 2">
    <name type="scientific">Gramella jeungdoensis</name>
    <dbReference type="NCBI Taxonomy" id="708091"/>
    <lineage>
        <taxon>Bacteria</taxon>
        <taxon>Pseudomonadati</taxon>
        <taxon>Bacteroidota</taxon>
        <taxon>Flavobacteriia</taxon>
        <taxon>Flavobacteriales</taxon>
        <taxon>Flavobacteriaceae</taxon>
        <taxon>Christiangramia</taxon>
    </lineage>
</organism>
<gene>
    <name evidence="1" type="ORF">E2488_08835</name>
</gene>
<comment type="caution">
    <text evidence="1">The sequence shown here is derived from an EMBL/GenBank/DDBJ whole genome shotgun (WGS) entry which is preliminary data.</text>
</comment>
<proteinExistence type="predicted"/>
<protein>
    <submittedName>
        <fullName evidence="1">Uncharacterized protein</fullName>
    </submittedName>
</protein>
<dbReference type="Proteomes" id="UP000298517">
    <property type="component" value="Unassembled WGS sequence"/>
</dbReference>
<dbReference type="EMBL" id="SNQI01000002">
    <property type="protein sequence ID" value="TEW75599.1"/>
    <property type="molecule type" value="Genomic_DNA"/>
</dbReference>
<evidence type="ECO:0000313" key="2">
    <source>
        <dbReference type="Proteomes" id="UP000298517"/>
    </source>
</evidence>
<keyword evidence="2" id="KW-1185">Reference proteome</keyword>
<name>A0A4Y8AUQ6_9FLAO</name>
<accession>A0A4Y8AUQ6</accession>
<evidence type="ECO:0000313" key="1">
    <source>
        <dbReference type="EMBL" id="TEW75599.1"/>
    </source>
</evidence>
<dbReference type="AlphaFoldDB" id="A0A4Y8AUQ6"/>
<sequence length="144" mass="17023">MNKSELSEMRINYEFIEDYNLLIQKAYGEWSTEYYINYIKTILNNKKMLNVKKIFSDLRNINLEEAFKEIDKLIELRESMINLNYTNVNVVNSPTSTVVSHLYQDKLAQKGFNNHHYCNTIKTAIELLDLDISESEMNTLLKKI</sequence>